<gene>
    <name evidence="1" type="ORF">RFULGI_LOCUS1628</name>
</gene>
<organism evidence="1 2">
    <name type="scientific">Racocetra fulgida</name>
    <dbReference type="NCBI Taxonomy" id="60492"/>
    <lineage>
        <taxon>Eukaryota</taxon>
        <taxon>Fungi</taxon>
        <taxon>Fungi incertae sedis</taxon>
        <taxon>Mucoromycota</taxon>
        <taxon>Glomeromycotina</taxon>
        <taxon>Glomeromycetes</taxon>
        <taxon>Diversisporales</taxon>
        <taxon>Gigasporaceae</taxon>
        <taxon>Racocetra</taxon>
    </lineage>
</organism>
<name>A0A9N8WAJ7_9GLOM</name>
<comment type="caution">
    <text evidence="1">The sequence shown here is derived from an EMBL/GenBank/DDBJ whole genome shotgun (WGS) entry which is preliminary data.</text>
</comment>
<protein>
    <submittedName>
        <fullName evidence="1">9519_t:CDS:1</fullName>
    </submittedName>
</protein>
<keyword evidence="2" id="KW-1185">Reference proteome</keyword>
<dbReference type="EMBL" id="CAJVPZ010001050">
    <property type="protein sequence ID" value="CAG8483061.1"/>
    <property type="molecule type" value="Genomic_DNA"/>
</dbReference>
<evidence type="ECO:0000313" key="2">
    <source>
        <dbReference type="Proteomes" id="UP000789396"/>
    </source>
</evidence>
<dbReference type="Proteomes" id="UP000789396">
    <property type="component" value="Unassembled WGS sequence"/>
</dbReference>
<dbReference type="AlphaFoldDB" id="A0A9N8WAJ7"/>
<sequence>MRDCDGNYNTLSTIFYQQNQVILDNVFVSGRTPVKGHINILNTCTTTVNEHWTLSRTDCPEFTNAFVDWRNRNGLVKMFNSFARLSNNREFRQLFAYSRSLLVQFELLKWFITSGVGTGTGGTFSEGLDTRIQKIFNNLKIQNTASTTNEQIDEILRVTRDIRNIS</sequence>
<accession>A0A9N8WAJ7</accession>
<proteinExistence type="predicted"/>
<evidence type="ECO:0000313" key="1">
    <source>
        <dbReference type="EMBL" id="CAG8483061.1"/>
    </source>
</evidence>
<reference evidence="1" key="1">
    <citation type="submission" date="2021-06" db="EMBL/GenBank/DDBJ databases">
        <authorList>
            <person name="Kallberg Y."/>
            <person name="Tangrot J."/>
            <person name="Rosling A."/>
        </authorList>
    </citation>
    <scope>NUCLEOTIDE SEQUENCE</scope>
    <source>
        <strain evidence="1">IN212</strain>
    </source>
</reference>